<dbReference type="Pfam" id="PF08811">
    <property type="entry name" value="DUF1800"/>
    <property type="match status" value="1"/>
</dbReference>
<feature type="domain" description="CHRD" evidence="1">
    <location>
        <begin position="130"/>
        <end position="246"/>
    </location>
</feature>
<dbReference type="InterPro" id="IPR014917">
    <property type="entry name" value="DUF1800"/>
</dbReference>
<dbReference type="InterPro" id="IPR010895">
    <property type="entry name" value="CHRD"/>
</dbReference>
<dbReference type="Gene3D" id="2.60.40.2030">
    <property type="match status" value="1"/>
</dbReference>
<dbReference type="Pfam" id="PF07452">
    <property type="entry name" value="CHRD"/>
    <property type="match status" value="1"/>
</dbReference>
<dbReference type="SMART" id="SM00754">
    <property type="entry name" value="CHRD"/>
    <property type="match status" value="1"/>
</dbReference>
<proteinExistence type="predicted"/>
<gene>
    <name evidence="2" type="ORF">DU002_02855</name>
</gene>
<organism evidence="2 3">
    <name type="scientific">Corallincola holothuriorum</name>
    <dbReference type="NCBI Taxonomy" id="2282215"/>
    <lineage>
        <taxon>Bacteria</taxon>
        <taxon>Pseudomonadati</taxon>
        <taxon>Pseudomonadota</taxon>
        <taxon>Gammaproteobacteria</taxon>
        <taxon>Alteromonadales</taxon>
        <taxon>Psychromonadaceae</taxon>
        <taxon>Corallincola</taxon>
    </lineage>
</organism>
<dbReference type="PANTHER" id="PTHR43737">
    <property type="entry name" value="BLL7424 PROTEIN"/>
    <property type="match status" value="1"/>
</dbReference>
<dbReference type="PANTHER" id="PTHR43737:SF1">
    <property type="entry name" value="DUF1501 DOMAIN-CONTAINING PROTEIN"/>
    <property type="match status" value="1"/>
</dbReference>
<evidence type="ECO:0000313" key="3">
    <source>
        <dbReference type="Proteomes" id="UP000252558"/>
    </source>
</evidence>
<dbReference type="AlphaFoldDB" id="A0A368NTU7"/>
<name>A0A368NTU7_9GAMM</name>
<dbReference type="EMBL" id="QPID01000001">
    <property type="protein sequence ID" value="RCU52919.1"/>
    <property type="molecule type" value="Genomic_DNA"/>
</dbReference>
<keyword evidence="3" id="KW-1185">Reference proteome</keyword>
<dbReference type="InterPro" id="IPR038081">
    <property type="entry name" value="CalX-like_sf"/>
</dbReference>
<evidence type="ECO:0000313" key="2">
    <source>
        <dbReference type="EMBL" id="RCU52919.1"/>
    </source>
</evidence>
<sequence>MPVTVSISTLTAEAYEQSNDIAKFIVERDSTNGSFALPYLVAGSSDQTEGSASAADYELVYSDGGVVGAEIEFLQSQNRRVIEVLPLRDGLHEVPETLSITLVASEEYKLGANKTAEIVISDAKNTTENAKVFIGLFGPQGEAVTTASGTVSLILQGDNTKAKLSYNFFNLSSVQTDQHIHLSPSGTMIKDIETLGPLTGFEWDLVPGGIFVTRQEMLDALFAGELFLNIHTSNYPAGEISAHFRYDESVEPPEEIELTPEDVDRDIIRFLTQATFGATPAEYEALRSQIDSAGTNRLQVYDAWIEAQMMAPQTSLLALTDASNSAFETRGFEDRQDGFWTIATYAKDQLRQRMAFALSEILVVSDSVNILRNAHRGLADYWDLLGQNAFGSYRDLLEDASRHATMGQWLSHLRNKKADPASGYYPDENYAREVMQLFSFGLVQRQKNGAIRLGSDGLPVATYDNEVIQQMARVFTGLAMSARNIDGEMVDNTQFGLGGGGVPETQYRWTEPMKFFPQHHDFGEKILFTDQGKTLIIPASSDMSTEGADEELRSVITALASHSSAAPYIGRILIQRLVTSNPSAGYIKRVSDAYGTSGNLKAMVKAILLDPEARNPSVTASSTFGKVKEPILRATALMRLLTAHSSIPLDDSENGLNYEFADRFDAGATILRVGNFDIGQRALGAPTVFNFFLPDYSPAGELAANSLTAPELELMTESRQFATLNAFDKLIGNGLVRGTVDDSGSYTLDQARVKLDISHLEMLWEGSDGDDEVKAEAVVDYLDFYLNAGAFAVLDSETKSIIVSTLADARESKRFNLAVYGMVNAPEVLVQK</sequence>
<dbReference type="SUPFAM" id="SSF141072">
    <property type="entry name" value="CalX-like"/>
    <property type="match status" value="1"/>
</dbReference>
<reference evidence="2 3" key="1">
    <citation type="submission" date="2018-07" db="EMBL/GenBank/DDBJ databases">
        <title>Corallincola holothuriorum sp. nov., a new facultative anaerobe isolated from sea cucumber Apostichopus japonicus.</title>
        <authorList>
            <person name="Xia H."/>
        </authorList>
    </citation>
    <scope>NUCLEOTIDE SEQUENCE [LARGE SCALE GENOMIC DNA]</scope>
    <source>
        <strain evidence="2 3">C4</strain>
    </source>
</reference>
<evidence type="ECO:0000259" key="1">
    <source>
        <dbReference type="SMART" id="SM00754"/>
    </source>
</evidence>
<comment type="caution">
    <text evidence="2">The sequence shown here is derived from an EMBL/GenBank/DDBJ whole genome shotgun (WGS) entry which is preliminary data.</text>
</comment>
<accession>A0A368NTU7</accession>
<dbReference type="Proteomes" id="UP000252558">
    <property type="component" value="Unassembled WGS sequence"/>
</dbReference>
<protein>
    <submittedName>
        <fullName evidence="2">DUF1800 family protein</fullName>
    </submittedName>
</protein>